<dbReference type="EMBL" id="MT144267">
    <property type="protein sequence ID" value="QJA51481.1"/>
    <property type="molecule type" value="Genomic_DNA"/>
</dbReference>
<reference evidence="1" key="1">
    <citation type="submission" date="2020-03" db="EMBL/GenBank/DDBJ databases">
        <title>The deep terrestrial virosphere.</title>
        <authorList>
            <person name="Holmfeldt K."/>
            <person name="Nilsson E."/>
            <person name="Simone D."/>
            <person name="Lopez-Fernandez M."/>
            <person name="Wu X."/>
            <person name="de Brujin I."/>
            <person name="Lundin D."/>
            <person name="Andersson A."/>
            <person name="Bertilsson S."/>
            <person name="Dopson M."/>
        </authorList>
    </citation>
    <scope>NUCLEOTIDE SEQUENCE</scope>
    <source>
        <strain evidence="1">TM448A02169</strain>
    </source>
</reference>
<gene>
    <name evidence="1" type="ORF">TM448A02169_0001</name>
</gene>
<organism evidence="1">
    <name type="scientific">viral metagenome</name>
    <dbReference type="NCBI Taxonomy" id="1070528"/>
    <lineage>
        <taxon>unclassified sequences</taxon>
        <taxon>metagenomes</taxon>
        <taxon>organismal metagenomes</taxon>
    </lineage>
</organism>
<dbReference type="AlphaFoldDB" id="A0A6H1ZVN7"/>
<protein>
    <submittedName>
        <fullName evidence="1">Uncharacterized protein</fullName>
    </submittedName>
</protein>
<name>A0A6H1ZVN7_9ZZZZ</name>
<evidence type="ECO:0000313" key="1">
    <source>
        <dbReference type="EMBL" id="QJA51481.1"/>
    </source>
</evidence>
<sequence>MAVTITYDGRQNTNKKLGAAMSRGLKAISAQINFSGLSNAISSGIVCSFVGFGSIDSVMIEPQSGYQIYYDSDDGVIRIPQLATGVSLGSWTAVKCWVWGS</sequence>
<accession>A0A6H1ZVN7</accession>
<proteinExistence type="predicted"/>